<dbReference type="OrthoDB" id="3974at10239"/>
<dbReference type="GeneID" id="26626440"/>
<sequence length="561" mass="62170">MAVVTTYGLIAFDERRQPPPQEAPGITEIGGHTDQSYPFRQPVLEGLPVGAASVADNLPIDLEPKSGSTGWRMPTFLDDYYYRVHIRPGVIDLGNLLSSQTRQVEVWNAHFVGKLLSSITDVGLDGIDLAEPAPAPTTFKALESRIYVLSISTNGAPVIDGEYEFHFPGETPALHITGRRVVVWPFVPQTKFREQLQWLTDVMQAYSAEQRLALRAAPRQTLQYDFQLDQQQYSRAKAISTQWAHRVYGAPIWSESTRVGNLAAGITSIAFDTTNADYRANDIVLVWESDEKFVAAETTTLTAGGVTLKLPLDRSYSNAFVMPLRFARTLQGTEFSRMAHTVTRARLAFLVNNNVDLGASIGLPQYRGKDVMTDRSVVLSDMSEKIVRAVDVFDNGSGPVTIDQERAYPDRTEVLSMDPQNRADVWRMRKWLHARRGKQRTFWLPGWNRDLVLLENVGSAATSITVRPIGYPLYYGTTDIMVVLNSGTILFNRVLSASTDPSGNEVLAMSGSFGVAFNVADVDLVCFMKHVRLDTDNADINHDYAGRASCSVAVVEVPEGD</sequence>
<proteinExistence type="predicted"/>
<keyword evidence="2" id="KW-1185">Reference proteome</keyword>
<accession>A0A0S0N7Z5</accession>
<organism evidence="1 2">
    <name type="scientific">Pseudomonas phage PaMx74</name>
    <dbReference type="NCBI Taxonomy" id="1175663"/>
    <lineage>
        <taxon>Viruses</taxon>
        <taxon>Duplodnaviria</taxon>
        <taxon>Heunggongvirae</taxon>
        <taxon>Uroviricota</taxon>
        <taxon>Caudoviricetes</taxon>
        <taxon>Mesyanzhinovviridae</taxon>
        <taxon>Bradleyvirinae</taxon>
        <taxon>Cinvestavvirus</taxon>
        <taxon>Cinvestavvirus PaMx74</taxon>
        <taxon>Pamexvirus PaMx74</taxon>
    </lineage>
</organism>
<dbReference type="RefSeq" id="YP_009199471.1">
    <property type="nucleotide sequence ID" value="NC_028809.1"/>
</dbReference>
<name>A0A0S0N7Z5_9CAUD</name>
<reference evidence="1 2" key="1">
    <citation type="journal article" date="2012" name="Appl. Environ. Microbiol.">
        <title>High Diversity and Novel Species of Pseudomonas aeruginosa Bacteriophages.</title>
        <authorList>
            <person name="Sepulveda-Robles O."/>
            <person name="Kameyama L."/>
            <person name="Guarneros G."/>
        </authorList>
    </citation>
    <scope>NUCLEOTIDE SEQUENCE [LARGE SCALE GENOMIC DNA]</scope>
</reference>
<evidence type="ECO:0000313" key="1">
    <source>
        <dbReference type="EMBL" id="ALH23513.1"/>
    </source>
</evidence>
<gene>
    <name evidence="1" type="ORF">PaMx74_32</name>
</gene>
<evidence type="ECO:0000313" key="2">
    <source>
        <dbReference type="Proteomes" id="UP000203864"/>
    </source>
</evidence>
<dbReference type="KEGG" id="vg:26626440"/>
<protein>
    <submittedName>
        <fullName evidence="1">Putative virion structural protein</fullName>
    </submittedName>
</protein>
<dbReference type="EMBL" id="JQ067093">
    <property type="protein sequence ID" value="ALH23513.1"/>
    <property type="molecule type" value="Genomic_DNA"/>
</dbReference>
<dbReference type="Proteomes" id="UP000203864">
    <property type="component" value="Segment"/>
</dbReference>